<keyword evidence="8" id="KW-1185">Reference proteome</keyword>
<name>A0A542DG27_AMYCI</name>
<dbReference type="Pfam" id="PF04228">
    <property type="entry name" value="Zn_peptidase"/>
    <property type="match status" value="1"/>
</dbReference>
<dbReference type="AlphaFoldDB" id="A0A542DG27"/>
<feature type="region of interest" description="Disordered" evidence="5">
    <location>
        <begin position="55"/>
        <end position="74"/>
    </location>
</feature>
<evidence type="ECO:0000256" key="2">
    <source>
        <dbReference type="ARBA" id="ARBA00022692"/>
    </source>
</evidence>
<dbReference type="GO" id="GO:0016020">
    <property type="term" value="C:membrane"/>
    <property type="evidence" value="ECO:0007669"/>
    <property type="project" value="UniProtKB-SubCell"/>
</dbReference>
<evidence type="ECO:0000256" key="4">
    <source>
        <dbReference type="ARBA" id="ARBA00023136"/>
    </source>
</evidence>
<keyword evidence="2 6" id="KW-0812">Transmembrane</keyword>
<accession>A0A542DG27</accession>
<evidence type="ECO:0000256" key="3">
    <source>
        <dbReference type="ARBA" id="ARBA00022989"/>
    </source>
</evidence>
<evidence type="ECO:0000313" key="7">
    <source>
        <dbReference type="EMBL" id="TQJ01991.1"/>
    </source>
</evidence>
<reference evidence="7 8" key="1">
    <citation type="submission" date="2019-06" db="EMBL/GenBank/DDBJ databases">
        <title>Sequencing the genomes of 1000 actinobacteria strains.</title>
        <authorList>
            <person name="Klenk H.-P."/>
        </authorList>
    </citation>
    <scope>NUCLEOTIDE SEQUENCE [LARGE SCALE GENOMIC DNA]</scope>
    <source>
        <strain evidence="7 8">DSM 45679</strain>
    </source>
</reference>
<evidence type="ECO:0000313" key="8">
    <source>
        <dbReference type="Proteomes" id="UP000320876"/>
    </source>
</evidence>
<dbReference type="PANTHER" id="PTHR30168">
    <property type="entry name" value="PUTATIVE MEMBRANE PROTEIN YPFJ"/>
    <property type="match status" value="1"/>
</dbReference>
<dbReference type="InterPro" id="IPR007343">
    <property type="entry name" value="Uncharacterised_pept_Zn_put"/>
</dbReference>
<feature type="transmembrane region" description="Helical" evidence="6">
    <location>
        <begin position="20"/>
        <end position="41"/>
    </location>
</feature>
<dbReference type="OrthoDB" id="7950418at2"/>
<keyword evidence="3 6" id="KW-1133">Transmembrane helix</keyword>
<keyword evidence="4 6" id="KW-0472">Membrane</keyword>
<proteinExistence type="predicted"/>
<evidence type="ECO:0000256" key="5">
    <source>
        <dbReference type="SAM" id="MobiDB-lite"/>
    </source>
</evidence>
<dbReference type="PANTHER" id="PTHR30168:SF0">
    <property type="entry name" value="INNER MEMBRANE PROTEIN"/>
    <property type="match status" value="1"/>
</dbReference>
<dbReference type="EMBL" id="VFML01000001">
    <property type="protein sequence ID" value="TQJ01991.1"/>
    <property type="molecule type" value="Genomic_DNA"/>
</dbReference>
<evidence type="ECO:0000256" key="6">
    <source>
        <dbReference type="SAM" id="Phobius"/>
    </source>
</evidence>
<dbReference type="RefSeq" id="WP_141996779.1">
    <property type="nucleotide sequence ID" value="NZ_VFML01000001.1"/>
</dbReference>
<protein>
    <recommendedName>
        <fullName evidence="9">Metalloprotease</fullName>
    </recommendedName>
</protein>
<evidence type="ECO:0000256" key="1">
    <source>
        <dbReference type="ARBA" id="ARBA00004167"/>
    </source>
</evidence>
<comment type="subcellular location">
    <subcellularLocation>
        <location evidence="1">Membrane</location>
        <topology evidence="1">Single-pass membrane protein</topology>
    </subcellularLocation>
</comment>
<sequence>MPPPPRYPAPAPPQAPPRNSPVALLGTLVIVLGLVLVVAVAGRSADPVEGTAVAIPGLSEKTPGEPSQDQGPEPVWELGTNPLLDDGVVLPAVTCDLPRIGRSTDQLVAFYEAGMRCLDEAWEPVLRQVNEPFFAAGLEVTADAATRCGEAPPESEATAYYCPLDEVIYMPENRLLDTVGVDRASHLAVLAHEYGHHVQSLSGIMYAVADVSFAMPEGSPEELEMSRRVELQANCFAGLFIASAAGRGSVTISLSEAAMVDFRNTDGDDTHGSLDNQVTWARAGFEGEGTAACNTWTATPEEVS</sequence>
<gene>
    <name evidence="7" type="ORF">FB471_1708</name>
</gene>
<organism evidence="7 8">
    <name type="scientific">Amycolatopsis cihanbeyliensis</name>
    <dbReference type="NCBI Taxonomy" id="1128664"/>
    <lineage>
        <taxon>Bacteria</taxon>
        <taxon>Bacillati</taxon>
        <taxon>Actinomycetota</taxon>
        <taxon>Actinomycetes</taxon>
        <taxon>Pseudonocardiales</taxon>
        <taxon>Pseudonocardiaceae</taxon>
        <taxon>Amycolatopsis</taxon>
    </lineage>
</organism>
<dbReference type="Proteomes" id="UP000320876">
    <property type="component" value="Unassembled WGS sequence"/>
</dbReference>
<comment type="caution">
    <text evidence="7">The sequence shown here is derived from an EMBL/GenBank/DDBJ whole genome shotgun (WGS) entry which is preliminary data.</text>
</comment>
<evidence type="ECO:0008006" key="9">
    <source>
        <dbReference type="Google" id="ProtNLM"/>
    </source>
</evidence>